<evidence type="ECO:0000256" key="1">
    <source>
        <dbReference type="SAM" id="MobiDB-lite"/>
    </source>
</evidence>
<evidence type="ECO:0000313" key="4">
    <source>
        <dbReference type="Proteomes" id="UP001184150"/>
    </source>
</evidence>
<evidence type="ECO:0000259" key="2">
    <source>
        <dbReference type="Pfam" id="PF18557"/>
    </source>
</evidence>
<evidence type="ECO:0000313" key="3">
    <source>
        <dbReference type="EMBL" id="MDR6510556.1"/>
    </source>
</evidence>
<dbReference type="InterPro" id="IPR041649">
    <property type="entry name" value="NepR"/>
</dbReference>
<protein>
    <recommendedName>
        <fullName evidence="2">Anti-sigma factor NepR domain-containing protein</fullName>
    </recommendedName>
</protein>
<proteinExistence type="predicted"/>
<feature type="domain" description="Anti-sigma factor NepR" evidence="2">
    <location>
        <begin position="23"/>
        <end position="53"/>
    </location>
</feature>
<dbReference type="RefSeq" id="WP_157088860.1">
    <property type="nucleotide sequence ID" value="NZ_CP140000.1"/>
</dbReference>
<comment type="caution">
    <text evidence="3">The sequence shown here is derived from an EMBL/GenBank/DDBJ whole genome shotgun (WGS) entry which is preliminary data.</text>
</comment>
<sequence length="58" mass="6469">MSKDKPMKNPGTRRRTSARANSPEWADGLRKLYDSVVEEPLPDSFAQLLDKLDGDAHG</sequence>
<feature type="region of interest" description="Disordered" evidence="1">
    <location>
        <begin position="1"/>
        <end position="24"/>
    </location>
</feature>
<dbReference type="EMBL" id="JAVDRD010000003">
    <property type="protein sequence ID" value="MDR6510556.1"/>
    <property type="molecule type" value="Genomic_DNA"/>
</dbReference>
<organism evidence="3 4">
    <name type="scientific">Novosphingobium capsulatum</name>
    <dbReference type="NCBI Taxonomy" id="13688"/>
    <lineage>
        <taxon>Bacteria</taxon>
        <taxon>Pseudomonadati</taxon>
        <taxon>Pseudomonadota</taxon>
        <taxon>Alphaproteobacteria</taxon>
        <taxon>Sphingomonadales</taxon>
        <taxon>Sphingomonadaceae</taxon>
        <taxon>Novosphingobium</taxon>
    </lineage>
</organism>
<name>A0ABU1MJP2_9SPHN</name>
<accession>A0ABU1MJP2</accession>
<dbReference type="Pfam" id="PF18557">
    <property type="entry name" value="NepR"/>
    <property type="match status" value="1"/>
</dbReference>
<dbReference type="Proteomes" id="UP001184150">
    <property type="component" value="Unassembled WGS sequence"/>
</dbReference>
<keyword evidence="4" id="KW-1185">Reference proteome</keyword>
<gene>
    <name evidence="3" type="ORF">J2792_001422</name>
</gene>
<reference evidence="3 4" key="1">
    <citation type="submission" date="2023-07" db="EMBL/GenBank/DDBJ databases">
        <title>Sorghum-associated microbial communities from plants grown in Nebraska, USA.</title>
        <authorList>
            <person name="Schachtman D."/>
        </authorList>
    </citation>
    <scope>NUCLEOTIDE SEQUENCE [LARGE SCALE GENOMIC DNA]</scope>
    <source>
        <strain evidence="3 4">DS1027</strain>
    </source>
</reference>